<organism evidence="1 2">
    <name type="scientific">Brachionus plicatilis</name>
    <name type="common">Marine rotifer</name>
    <name type="synonym">Brachionus muelleri</name>
    <dbReference type="NCBI Taxonomy" id="10195"/>
    <lineage>
        <taxon>Eukaryota</taxon>
        <taxon>Metazoa</taxon>
        <taxon>Spiralia</taxon>
        <taxon>Gnathifera</taxon>
        <taxon>Rotifera</taxon>
        <taxon>Eurotatoria</taxon>
        <taxon>Monogononta</taxon>
        <taxon>Pseudotrocha</taxon>
        <taxon>Ploima</taxon>
        <taxon>Brachionidae</taxon>
        <taxon>Brachionus</taxon>
    </lineage>
</organism>
<comment type="caution">
    <text evidence="1">The sequence shown here is derived from an EMBL/GenBank/DDBJ whole genome shotgun (WGS) entry which is preliminary data.</text>
</comment>
<dbReference type="EMBL" id="REGN01006002">
    <property type="protein sequence ID" value="RNA11262.1"/>
    <property type="molecule type" value="Genomic_DNA"/>
</dbReference>
<proteinExistence type="predicted"/>
<name>A0A3M7QJ30_BRAPC</name>
<dbReference type="Proteomes" id="UP000276133">
    <property type="component" value="Unassembled WGS sequence"/>
</dbReference>
<sequence>MICLIYNKNMFRTPMLRSVAYLRFRGSTIKRIVCCWTFRSSLFNEIWLLKRVEKKDKKYDGLIFKIMGLKEQKLFKGFGIYGTLDS</sequence>
<gene>
    <name evidence="1" type="ORF">BpHYR1_033266</name>
</gene>
<reference evidence="1 2" key="1">
    <citation type="journal article" date="2018" name="Sci. Rep.">
        <title>Genomic signatures of local adaptation to the degree of environmental predictability in rotifers.</title>
        <authorList>
            <person name="Franch-Gras L."/>
            <person name="Hahn C."/>
            <person name="Garcia-Roger E.M."/>
            <person name="Carmona M.J."/>
            <person name="Serra M."/>
            <person name="Gomez A."/>
        </authorList>
    </citation>
    <scope>NUCLEOTIDE SEQUENCE [LARGE SCALE GENOMIC DNA]</scope>
    <source>
        <strain evidence="1">HYR1</strain>
    </source>
</reference>
<keyword evidence="2" id="KW-1185">Reference proteome</keyword>
<evidence type="ECO:0000313" key="2">
    <source>
        <dbReference type="Proteomes" id="UP000276133"/>
    </source>
</evidence>
<protein>
    <submittedName>
        <fullName evidence="1">Uncharacterized protein</fullName>
    </submittedName>
</protein>
<accession>A0A3M7QJ30</accession>
<evidence type="ECO:0000313" key="1">
    <source>
        <dbReference type="EMBL" id="RNA11262.1"/>
    </source>
</evidence>
<dbReference type="AlphaFoldDB" id="A0A3M7QJ30"/>